<accession>A0A0A8XNW1</accession>
<protein>
    <submittedName>
        <fullName evidence="1">Uncharacterized protein</fullName>
    </submittedName>
</protein>
<proteinExistence type="predicted"/>
<sequence length="62" mass="7217">MALLEWKQIKQTHRIIILHMVCGSAYSLRPTRQQMYECLKTYNVDTSLSTSIRIISPMQMSA</sequence>
<name>A0A0A8XNW1_ARUDO</name>
<reference evidence="1" key="2">
    <citation type="journal article" date="2015" name="Data Brief">
        <title>Shoot transcriptome of the giant reed, Arundo donax.</title>
        <authorList>
            <person name="Barrero R.A."/>
            <person name="Guerrero F.D."/>
            <person name="Moolhuijzen P."/>
            <person name="Goolsby J.A."/>
            <person name="Tidwell J."/>
            <person name="Bellgard S.E."/>
            <person name="Bellgard M.I."/>
        </authorList>
    </citation>
    <scope>NUCLEOTIDE SEQUENCE</scope>
    <source>
        <tissue evidence="1">Shoot tissue taken approximately 20 cm above the soil surface</tissue>
    </source>
</reference>
<dbReference type="AlphaFoldDB" id="A0A0A8XNW1"/>
<evidence type="ECO:0000313" key="1">
    <source>
        <dbReference type="EMBL" id="JAD15206.1"/>
    </source>
</evidence>
<organism evidence="1">
    <name type="scientific">Arundo donax</name>
    <name type="common">Giant reed</name>
    <name type="synonym">Donax arundinaceus</name>
    <dbReference type="NCBI Taxonomy" id="35708"/>
    <lineage>
        <taxon>Eukaryota</taxon>
        <taxon>Viridiplantae</taxon>
        <taxon>Streptophyta</taxon>
        <taxon>Embryophyta</taxon>
        <taxon>Tracheophyta</taxon>
        <taxon>Spermatophyta</taxon>
        <taxon>Magnoliopsida</taxon>
        <taxon>Liliopsida</taxon>
        <taxon>Poales</taxon>
        <taxon>Poaceae</taxon>
        <taxon>PACMAD clade</taxon>
        <taxon>Arundinoideae</taxon>
        <taxon>Arundineae</taxon>
        <taxon>Arundo</taxon>
    </lineage>
</organism>
<dbReference type="EMBL" id="GBRH01282689">
    <property type="protein sequence ID" value="JAD15206.1"/>
    <property type="molecule type" value="Transcribed_RNA"/>
</dbReference>
<reference evidence="1" key="1">
    <citation type="submission" date="2014-09" db="EMBL/GenBank/DDBJ databases">
        <authorList>
            <person name="Magalhaes I.L.F."/>
            <person name="Oliveira U."/>
            <person name="Santos F.R."/>
            <person name="Vidigal T.H.D.A."/>
            <person name="Brescovit A.D."/>
            <person name="Santos A.J."/>
        </authorList>
    </citation>
    <scope>NUCLEOTIDE SEQUENCE</scope>
    <source>
        <tissue evidence="1">Shoot tissue taken approximately 20 cm above the soil surface</tissue>
    </source>
</reference>